<keyword evidence="3" id="KW-0732">Signal</keyword>
<feature type="compositionally biased region" description="Low complexity" evidence="1">
    <location>
        <begin position="43"/>
        <end position="136"/>
    </location>
</feature>
<protein>
    <submittedName>
        <fullName evidence="4">Uncharacterized protein</fullName>
    </submittedName>
</protein>
<feature type="chain" id="PRO_5043508337" evidence="3">
    <location>
        <begin position="25"/>
        <end position="432"/>
    </location>
</feature>
<feature type="region of interest" description="Disordered" evidence="1">
    <location>
        <begin position="364"/>
        <end position="432"/>
    </location>
</feature>
<evidence type="ECO:0000256" key="2">
    <source>
        <dbReference type="SAM" id="Phobius"/>
    </source>
</evidence>
<feature type="transmembrane region" description="Helical" evidence="2">
    <location>
        <begin position="189"/>
        <end position="210"/>
    </location>
</feature>
<dbReference type="Proteomes" id="UP001362999">
    <property type="component" value="Unassembled WGS sequence"/>
</dbReference>
<comment type="caution">
    <text evidence="4">The sequence shown here is derived from an EMBL/GenBank/DDBJ whole genome shotgun (WGS) entry which is preliminary data.</text>
</comment>
<reference evidence="4 5" key="1">
    <citation type="journal article" date="2024" name="J Genomics">
        <title>Draft genome sequencing and assembly of Favolaschia claudopus CIRM-BRFM 2984 isolated from oak limbs.</title>
        <authorList>
            <person name="Navarro D."/>
            <person name="Drula E."/>
            <person name="Chaduli D."/>
            <person name="Cazenave R."/>
            <person name="Ahrendt S."/>
            <person name="Wang J."/>
            <person name="Lipzen A."/>
            <person name="Daum C."/>
            <person name="Barry K."/>
            <person name="Grigoriev I.V."/>
            <person name="Favel A."/>
            <person name="Rosso M.N."/>
            <person name="Martin F."/>
        </authorList>
    </citation>
    <scope>NUCLEOTIDE SEQUENCE [LARGE SCALE GENOMIC DNA]</scope>
    <source>
        <strain evidence="4 5">CIRM-BRFM 2984</strain>
    </source>
</reference>
<feature type="compositionally biased region" description="Polar residues" evidence="1">
    <location>
        <begin position="142"/>
        <end position="155"/>
    </location>
</feature>
<feature type="signal peptide" evidence="3">
    <location>
        <begin position="1"/>
        <end position="24"/>
    </location>
</feature>
<dbReference type="EMBL" id="JAWWNJ010000002">
    <property type="protein sequence ID" value="KAK7061886.1"/>
    <property type="molecule type" value="Genomic_DNA"/>
</dbReference>
<organism evidence="4 5">
    <name type="scientific">Favolaschia claudopus</name>
    <dbReference type="NCBI Taxonomy" id="2862362"/>
    <lineage>
        <taxon>Eukaryota</taxon>
        <taxon>Fungi</taxon>
        <taxon>Dikarya</taxon>
        <taxon>Basidiomycota</taxon>
        <taxon>Agaricomycotina</taxon>
        <taxon>Agaricomycetes</taxon>
        <taxon>Agaricomycetidae</taxon>
        <taxon>Agaricales</taxon>
        <taxon>Marasmiineae</taxon>
        <taxon>Mycenaceae</taxon>
        <taxon>Favolaschia</taxon>
    </lineage>
</organism>
<evidence type="ECO:0000313" key="4">
    <source>
        <dbReference type="EMBL" id="KAK7061886.1"/>
    </source>
</evidence>
<feature type="compositionally biased region" description="Basic and acidic residues" evidence="1">
    <location>
        <begin position="229"/>
        <end position="239"/>
    </location>
</feature>
<keyword evidence="2" id="KW-0812">Transmembrane</keyword>
<accession>A0AAW0ECP3</accession>
<feature type="region of interest" description="Disordered" evidence="1">
    <location>
        <begin position="229"/>
        <end position="253"/>
    </location>
</feature>
<name>A0AAW0ECP3_9AGAR</name>
<feature type="compositionally biased region" description="Low complexity" evidence="1">
    <location>
        <begin position="387"/>
        <end position="399"/>
    </location>
</feature>
<evidence type="ECO:0000313" key="5">
    <source>
        <dbReference type="Proteomes" id="UP001362999"/>
    </source>
</evidence>
<evidence type="ECO:0000256" key="3">
    <source>
        <dbReference type="SAM" id="SignalP"/>
    </source>
</evidence>
<proteinExistence type="predicted"/>
<keyword evidence="2" id="KW-0472">Membrane</keyword>
<evidence type="ECO:0000256" key="1">
    <source>
        <dbReference type="SAM" id="MobiDB-lite"/>
    </source>
</evidence>
<keyword evidence="5" id="KW-1185">Reference proteome</keyword>
<dbReference type="AlphaFoldDB" id="A0AAW0ECP3"/>
<keyword evidence="2" id="KW-1133">Transmembrane helix</keyword>
<gene>
    <name evidence="4" type="ORF">R3P38DRAFT_679524</name>
</gene>
<feature type="region of interest" description="Disordered" evidence="1">
    <location>
        <begin position="327"/>
        <end position="351"/>
    </location>
</feature>
<feature type="region of interest" description="Disordered" evidence="1">
    <location>
        <begin position="40"/>
        <end position="175"/>
    </location>
</feature>
<sequence length="432" mass="45626">MSPSTLSFRSFFWVVLILSGVAHAQALRRAPALYFRQDGDNNSQSASASSTGSPSSSGGFSSSSVISTSSKPSSSSAPPSSSFVPPSSSSKSTSTTTSSSSSTTTSSSSFSSSSAIPSSSSAPESSSRPLSSSTTPRGAIANPTQTNNFLPTNSNPDPTDTGDEPEPSDITHNNVNAASSGFWGNKGKVGATFTIVALVIVGILASLVMVMRRRNAAHNSARDTFFDTKTPADRVERQPSPEPSMTSLRDEPMDAHSTPMPNYGLADQYLVDTNDYVMGYPPGAAYAPAEHQQQQQYYADNTAASYQHQEQQQYYTDAQQQQQYYADPQQQHQQYFVEPSSNPNGGAYYADSNAYENYNHHYSTGSGGGSGSGSPNAYGVTSANQRPSLSPHPYSHPSHASGVPPSAFSNAIGRDSYQPSIDSFYGAAGTAR</sequence>